<name>A0A7K3RV37_9ACTN</name>
<sequence>RPGPRTAPDAPDAVQTLGRWTLRPGVAVTELPDGVHLRGWITGVTLEGGPGLRVLWSRLAETLTADSALATDRSARLAR</sequence>
<organism evidence="1 2">
    <name type="scientific">Streptomyces parvus</name>
    <dbReference type="NCBI Taxonomy" id="66428"/>
    <lineage>
        <taxon>Bacteria</taxon>
        <taxon>Bacillati</taxon>
        <taxon>Actinomycetota</taxon>
        <taxon>Actinomycetes</taxon>
        <taxon>Kitasatosporales</taxon>
        <taxon>Streptomycetaceae</taxon>
        <taxon>Streptomyces</taxon>
    </lineage>
</organism>
<protein>
    <submittedName>
        <fullName evidence="1">Uncharacterized protein</fullName>
    </submittedName>
</protein>
<dbReference type="AlphaFoldDB" id="A0A7K3RV37"/>
<reference evidence="1 2" key="1">
    <citation type="submission" date="2020-01" db="EMBL/GenBank/DDBJ databases">
        <title>Insect and environment-associated Actinomycetes.</title>
        <authorList>
            <person name="Currrie C."/>
            <person name="Chevrette M."/>
            <person name="Carlson C."/>
            <person name="Stubbendieck R."/>
            <person name="Wendt-Pienkowski E."/>
        </authorList>
    </citation>
    <scope>NUCLEOTIDE SEQUENCE [LARGE SCALE GENOMIC DNA]</scope>
    <source>
        <strain evidence="1 2">SID7590</strain>
    </source>
</reference>
<gene>
    <name evidence="1" type="ORF">G3I50_12535</name>
</gene>
<accession>A0A7K3RV37</accession>
<proteinExistence type="predicted"/>
<feature type="non-terminal residue" evidence="1">
    <location>
        <position position="1"/>
    </location>
</feature>
<dbReference type="EMBL" id="JAAGMP010000591">
    <property type="protein sequence ID" value="NEC19079.1"/>
    <property type="molecule type" value="Genomic_DNA"/>
</dbReference>
<dbReference type="Proteomes" id="UP000469670">
    <property type="component" value="Unassembled WGS sequence"/>
</dbReference>
<evidence type="ECO:0000313" key="2">
    <source>
        <dbReference type="Proteomes" id="UP000469670"/>
    </source>
</evidence>
<comment type="caution">
    <text evidence="1">The sequence shown here is derived from an EMBL/GenBank/DDBJ whole genome shotgun (WGS) entry which is preliminary data.</text>
</comment>
<evidence type="ECO:0000313" key="1">
    <source>
        <dbReference type="EMBL" id="NEC19079.1"/>
    </source>
</evidence>
<feature type="non-terminal residue" evidence="1">
    <location>
        <position position="79"/>
    </location>
</feature>